<dbReference type="PANTHER" id="PTHR42685:SF22">
    <property type="entry name" value="CONDITIONED MEDIUM FACTOR RECEPTOR 1"/>
    <property type="match status" value="1"/>
</dbReference>
<sequence>MHTKADVVVIGAGPAGSAAAAWAARQGRDVLVIDGQRFPRDKACGDGLTPRAVAELELLGLGPWLAGRVRSRGLRMSGFGADVEIEWPGPSFPPTGSAVPRTELDERIRQVAVADGAKMSLGVKAVGVERDSRGRVTSVVLADDTRIGCEHLVVADGVRSTLGRVLGREWHRETVFGVAIRGYLATPRSDEPWITSHLELRSPAGDVLPGYGWIFPLGNGEVNIGVGALATSRRPADTALRPLLSHYARLRSEEWDFDGEPRAPLSALLPMGGAVSGLSGPNWVLVGDAAACVNPLNGEGIDYGLETGRLAAEMLGVADLTMAWPAELRRHYARGFSVARRLALLLTIPRFLPAVGPLAMRSSFLMEVAVRVMGNLVTEDDADWVARVWRAAGAGSRRLDGRPPFS</sequence>
<dbReference type="GO" id="GO:0071949">
    <property type="term" value="F:FAD binding"/>
    <property type="evidence" value="ECO:0007669"/>
    <property type="project" value="InterPro"/>
</dbReference>
<keyword evidence="3" id="KW-1185">Reference proteome</keyword>
<dbReference type="NCBIfam" id="TIGR02032">
    <property type="entry name" value="GG-red-SF"/>
    <property type="match status" value="1"/>
</dbReference>
<dbReference type="Pfam" id="PF01494">
    <property type="entry name" value="FAD_binding_3"/>
    <property type="match status" value="1"/>
</dbReference>
<gene>
    <name evidence="2" type="primary">menJ</name>
    <name evidence="2" type="ORF">MMAD_09370</name>
</gene>
<dbReference type="InterPro" id="IPR054880">
    <property type="entry name" value="MkRedMenJ"/>
</dbReference>
<feature type="domain" description="FAD-binding" evidence="1">
    <location>
        <begin position="5"/>
        <end position="173"/>
    </location>
</feature>
<dbReference type="Proteomes" id="UP000466517">
    <property type="component" value="Chromosome"/>
</dbReference>
<dbReference type="GO" id="GO:0016628">
    <property type="term" value="F:oxidoreductase activity, acting on the CH-CH group of donors, NAD or NADP as acceptor"/>
    <property type="evidence" value="ECO:0007669"/>
    <property type="project" value="InterPro"/>
</dbReference>
<dbReference type="RefSeq" id="WP_163733195.1">
    <property type="nucleotide sequence ID" value="NZ_AP022610.1"/>
</dbReference>
<dbReference type="NCBIfam" id="NF045655">
    <property type="entry name" value="MkRedMenJ"/>
    <property type="match status" value="1"/>
</dbReference>
<dbReference type="SUPFAM" id="SSF51905">
    <property type="entry name" value="FAD/NAD(P)-binding domain"/>
    <property type="match status" value="1"/>
</dbReference>
<dbReference type="Gene3D" id="3.50.50.60">
    <property type="entry name" value="FAD/NAD(P)-binding domain"/>
    <property type="match status" value="1"/>
</dbReference>
<proteinExistence type="predicted"/>
<organism evidence="2 3">
    <name type="scientific">Mycolicibacterium madagascariense</name>
    <dbReference type="NCBI Taxonomy" id="212765"/>
    <lineage>
        <taxon>Bacteria</taxon>
        <taxon>Bacillati</taxon>
        <taxon>Actinomycetota</taxon>
        <taxon>Actinomycetes</taxon>
        <taxon>Mycobacteriales</taxon>
        <taxon>Mycobacteriaceae</taxon>
        <taxon>Mycolicibacterium</taxon>
    </lineage>
</organism>
<dbReference type="PRINTS" id="PR00420">
    <property type="entry name" value="RNGMNOXGNASE"/>
</dbReference>
<accession>A0A7I7XB51</accession>
<dbReference type="InterPro" id="IPR002938">
    <property type="entry name" value="FAD-bd"/>
</dbReference>
<reference evidence="2 3" key="1">
    <citation type="journal article" date="2019" name="Emerg. Microbes Infect.">
        <title>Comprehensive subspecies identification of 175 nontuberculous mycobacteria species based on 7547 genomic profiles.</title>
        <authorList>
            <person name="Matsumoto Y."/>
            <person name="Kinjo T."/>
            <person name="Motooka D."/>
            <person name="Nabeya D."/>
            <person name="Jung N."/>
            <person name="Uechi K."/>
            <person name="Horii T."/>
            <person name="Iida T."/>
            <person name="Fujita J."/>
            <person name="Nakamura S."/>
        </authorList>
    </citation>
    <scope>NUCLEOTIDE SEQUENCE [LARGE SCALE GENOMIC DNA]</scope>
    <source>
        <strain evidence="2 3">JCM 13574</strain>
    </source>
</reference>
<dbReference type="InterPro" id="IPR011777">
    <property type="entry name" value="Geranylgeranyl_Rdtase_fam"/>
</dbReference>
<evidence type="ECO:0000313" key="3">
    <source>
        <dbReference type="Proteomes" id="UP000466517"/>
    </source>
</evidence>
<dbReference type="AlphaFoldDB" id="A0A7I7XB51"/>
<dbReference type="InterPro" id="IPR036188">
    <property type="entry name" value="FAD/NAD-bd_sf"/>
</dbReference>
<dbReference type="InterPro" id="IPR050407">
    <property type="entry name" value="Geranylgeranyl_reductase"/>
</dbReference>
<dbReference type="PANTHER" id="PTHR42685">
    <property type="entry name" value="GERANYLGERANYL DIPHOSPHATE REDUCTASE"/>
    <property type="match status" value="1"/>
</dbReference>
<evidence type="ECO:0000259" key="1">
    <source>
        <dbReference type="Pfam" id="PF01494"/>
    </source>
</evidence>
<protein>
    <submittedName>
        <fullName evidence="2">Menaquinone reductase</fullName>
    </submittedName>
</protein>
<evidence type="ECO:0000313" key="2">
    <source>
        <dbReference type="EMBL" id="BBZ26642.1"/>
    </source>
</evidence>
<dbReference type="EMBL" id="AP022610">
    <property type="protein sequence ID" value="BBZ26642.1"/>
    <property type="molecule type" value="Genomic_DNA"/>
</dbReference>
<name>A0A7I7XB51_9MYCO</name>
<dbReference type="KEGG" id="mmag:MMAD_09370"/>